<evidence type="ECO:0000313" key="16">
    <source>
        <dbReference type="Proteomes" id="UP000245506"/>
    </source>
</evidence>
<name>A0A317CMC7_9GAMM</name>
<dbReference type="InterPro" id="IPR000515">
    <property type="entry name" value="MetI-like"/>
</dbReference>
<keyword evidence="6 13" id="KW-0812">Transmembrane</keyword>
<dbReference type="EMBL" id="QGKL01000019">
    <property type="protein sequence ID" value="PWQ97472.1"/>
    <property type="molecule type" value="Genomic_DNA"/>
</dbReference>
<dbReference type="PANTHER" id="PTHR30614">
    <property type="entry name" value="MEMBRANE COMPONENT OF AMINO ACID ABC TRANSPORTER"/>
    <property type="match status" value="1"/>
</dbReference>
<evidence type="ECO:0000259" key="14">
    <source>
        <dbReference type="PROSITE" id="PS50928"/>
    </source>
</evidence>
<dbReference type="GO" id="GO:0006865">
    <property type="term" value="P:amino acid transport"/>
    <property type="evidence" value="ECO:0007669"/>
    <property type="project" value="UniProtKB-KW"/>
</dbReference>
<evidence type="ECO:0000256" key="4">
    <source>
        <dbReference type="ARBA" id="ARBA00022448"/>
    </source>
</evidence>
<feature type="domain" description="ABC transmembrane type-1" evidence="14">
    <location>
        <begin position="20"/>
        <end position="209"/>
    </location>
</feature>
<comment type="function">
    <text evidence="10">Part of the ABC transporter complex GltIJKL involved in glutamate and aspartate uptake. Probably responsible for the translocation of the substrate across the membrane.</text>
</comment>
<dbReference type="GO" id="GO:0043190">
    <property type="term" value="C:ATP-binding cassette (ABC) transporter complex"/>
    <property type="evidence" value="ECO:0007669"/>
    <property type="project" value="InterPro"/>
</dbReference>
<evidence type="ECO:0000256" key="6">
    <source>
        <dbReference type="ARBA" id="ARBA00022692"/>
    </source>
</evidence>
<comment type="subcellular location">
    <subcellularLocation>
        <location evidence="2">Cell inner membrane</location>
        <topology evidence="2">Multi-pass membrane protein</topology>
    </subcellularLocation>
    <subcellularLocation>
        <location evidence="13">Cell membrane</location>
        <topology evidence="13">Multi-pass membrane protein</topology>
    </subcellularLocation>
</comment>
<dbReference type="RefSeq" id="WP_109822514.1">
    <property type="nucleotide sequence ID" value="NZ_QGKL01000019.1"/>
</dbReference>
<evidence type="ECO:0000256" key="2">
    <source>
        <dbReference type="ARBA" id="ARBA00004429"/>
    </source>
</evidence>
<proteinExistence type="inferred from homology"/>
<dbReference type="InterPro" id="IPR010065">
    <property type="entry name" value="AA_ABC_transptr_permease_3TM"/>
</dbReference>
<feature type="transmembrane region" description="Helical" evidence="13">
    <location>
        <begin position="20"/>
        <end position="43"/>
    </location>
</feature>
<keyword evidence="8 13" id="KW-1133">Transmembrane helix</keyword>
<dbReference type="AlphaFoldDB" id="A0A317CMC7"/>
<evidence type="ECO:0000256" key="8">
    <source>
        <dbReference type="ARBA" id="ARBA00022989"/>
    </source>
</evidence>
<evidence type="ECO:0000256" key="1">
    <source>
        <dbReference type="ARBA" id="ARBA00003159"/>
    </source>
</evidence>
<dbReference type="GO" id="GO:0022857">
    <property type="term" value="F:transmembrane transporter activity"/>
    <property type="evidence" value="ECO:0007669"/>
    <property type="project" value="InterPro"/>
</dbReference>
<evidence type="ECO:0000256" key="10">
    <source>
        <dbReference type="ARBA" id="ARBA00060298"/>
    </source>
</evidence>
<dbReference type="InterPro" id="IPR043429">
    <property type="entry name" value="ArtM/GltK/GlnP/TcyL/YhdX-like"/>
</dbReference>
<evidence type="ECO:0000256" key="7">
    <source>
        <dbReference type="ARBA" id="ARBA00022970"/>
    </source>
</evidence>
<reference evidence="15 16" key="1">
    <citation type="submission" date="2018-05" db="EMBL/GenBank/DDBJ databases">
        <title>Leucothrix arctica sp. nov., isolated from Arctic seawater.</title>
        <authorList>
            <person name="Choi A."/>
            <person name="Baek K."/>
        </authorList>
    </citation>
    <scope>NUCLEOTIDE SEQUENCE [LARGE SCALE GENOMIC DNA]</scope>
    <source>
        <strain evidence="15 16">IMCC9719</strain>
    </source>
</reference>
<feature type="transmembrane region" description="Helical" evidence="13">
    <location>
        <begin position="50"/>
        <end position="75"/>
    </location>
</feature>
<feature type="transmembrane region" description="Helical" evidence="13">
    <location>
        <begin position="81"/>
        <end position="102"/>
    </location>
</feature>
<evidence type="ECO:0000256" key="3">
    <source>
        <dbReference type="ARBA" id="ARBA00010072"/>
    </source>
</evidence>
<dbReference type="CDD" id="cd06261">
    <property type="entry name" value="TM_PBP2"/>
    <property type="match status" value="1"/>
</dbReference>
<dbReference type="PANTHER" id="PTHR30614:SF20">
    <property type="entry name" value="GLUTAMINE TRANSPORT SYSTEM PERMEASE PROTEIN GLNP"/>
    <property type="match status" value="1"/>
</dbReference>
<evidence type="ECO:0000313" key="15">
    <source>
        <dbReference type="EMBL" id="PWQ97472.1"/>
    </source>
</evidence>
<accession>A0A317CMC7</accession>
<evidence type="ECO:0000256" key="9">
    <source>
        <dbReference type="ARBA" id="ARBA00023136"/>
    </source>
</evidence>
<gene>
    <name evidence="15" type="ORF">DKT75_05975</name>
</gene>
<protein>
    <recommendedName>
        <fullName evidence="12">Glutamate/aspartate import permease protein GltK</fullName>
    </recommendedName>
</protein>
<comment type="subunit">
    <text evidence="11">The complex is composed of two ATP-binding proteins (GltL), two transmembrane proteins (GltJ and GltK) and a solute-binding protein (GltI).</text>
</comment>
<dbReference type="FunFam" id="1.10.3720.10:FF:000006">
    <property type="entry name" value="Glutamate/aspartate ABC transporter, permease protein GltK"/>
    <property type="match status" value="1"/>
</dbReference>
<keyword evidence="9 13" id="KW-0472">Membrane</keyword>
<keyword evidence="16" id="KW-1185">Reference proteome</keyword>
<dbReference type="InterPro" id="IPR035906">
    <property type="entry name" value="MetI-like_sf"/>
</dbReference>
<dbReference type="SUPFAM" id="SSF161098">
    <property type="entry name" value="MetI-like"/>
    <property type="match status" value="1"/>
</dbReference>
<evidence type="ECO:0000256" key="11">
    <source>
        <dbReference type="ARBA" id="ARBA00062718"/>
    </source>
</evidence>
<dbReference type="NCBIfam" id="TIGR01726">
    <property type="entry name" value="HEQRo_perm_3TM"/>
    <property type="match status" value="1"/>
</dbReference>
<keyword evidence="4 13" id="KW-0813">Transport</keyword>
<sequence length="220" mass="24489">MYEWDFSSVWEYRDLLLNGLGLTVMLAVAVVIAGMILGTINAIGSLSRHFAFRAISISMIELFRCTPLLVALIWFYYALPILIGVEISAMMAAFLSISLYGASFYSEIIRAGIQGIDPGQREAGEAIGLMPGQILHRVILPQALRKMIPPLMNQSIINLKNTSLVSVLAIPDLLYQGKLIAHENFRPLEVYTTVALLYFAILFPLTMLVRHLESKHGVKH</sequence>
<dbReference type="Pfam" id="PF00528">
    <property type="entry name" value="BPD_transp_1"/>
    <property type="match status" value="1"/>
</dbReference>
<feature type="transmembrane region" description="Helical" evidence="13">
    <location>
        <begin position="190"/>
        <end position="209"/>
    </location>
</feature>
<dbReference type="OrthoDB" id="9815029at2"/>
<organism evidence="15 16">
    <name type="scientific">Leucothrix arctica</name>
    <dbReference type="NCBI Taxonomy" id="1481894"/>
    <lineage>
        <taxon>Bacteria</taxon>
        <taxon>Pseudomonadati</taxon>
        <taxon>Pseudomonadota</taxon>
        <taxon>Gammaproteobacteria</taxon>
        <taxon>Thiotrichales</taxon>
        <taxon>Thiotrichaceae</taxon>
        <taxon>Leucothrix</taxon>
    </lineage>
</organism>
<keyword evidence="7" id="KW-0029">Amino-acid transport</keyword>
<dbReference type="Gene3D" id="1.10.3720.10">
    <property type="entry name" value="MetI-like"/>
    <property type="match status" value="1"/>
</dbReference>
<comment type="similarity">
    <text evidence="3">Belongs to the binding-protein-dependent transport system permease family. HisMQ subfamily.</text>
</comment>
<comment type="function">
    <text evidence="1">Part of the binding-protein-dependent transport system for glutamine; probably responsible for the translocation of the substrate across the membrane.</text>
</comment>
<comment type="caution">
    <text evidence="15">The sequence shown here is derived from an EMBL/GenBank/DDBJ whole genome shotgun (WGS) entry which is preliminary data.</text>
</comment>
<evidence type="ECO:0000256" key="12">
    <source>
        <dbReference type="ARBA" id="ARBA00073645"/>
    </source>
</evidence>
<dbReference type="PROSITE" id="PS50928">
    <property type="entry name" value="ABC_TM1"/>
    <property type="match status" value="1"/>
</dbReference>
<dbReference type="Proteomes" id="UP000245506">
    <property type="component" value="Unassembled WGS sequence"/>
</dbReference>
<evidence type="ECO:0000256" key="13">
    <source>
        <dbReference type="RuleBase" id="RU363032"/>
    </source>
</evidence>
<evidence type="ECO:0000256" key="5">
    <source>
        <dbReference type="ARBA" id="ARBA00022475"/>
    </source>
</evidence>
<keyword evidence="5" id="KW-1003">Cell membrane</keyword>